<dbReference type="EMBL" id="BAABAH010000002">
    <property type="protein sequence ID" value="GAA3806328.1"/>
    <property type="molecule type" value="Genomic_DNA"/>
</dbReference>
<gene>
    <name evidence="8" type="ORF">GCM10022242_06700</name>
</gene>
<keyword evidence="5 7" id="KW-1133">Transmembrane helix</keyword>
<evidence type="ECO:0000256" key="5">
    <source>
        <dbReference type="ARBA" id="ARBA00022989"/>
    </source>
</evidence>
<feature type="transmembrane region" description="Helical" evidence="7">
    <location>
        <begin position="262"/>
        <end position="282"/>
    </location>
</feature>
<comment type="caution">
    <text evidence="8">The sequence shown here is derived from an EMBL/GenBank/DDBJ whole genome shotgun (WGS) entry which is preliminary data.</text>
</comment>
<feature type="transmembrane region" description="Helical" evidence="7">
    <location>
        <begin position="149"/>
        <end position="171"/>
    </location>
</feature>
<dbReference type="PANTHER" id="PTHR23513">
    <property type="entry name" value="INTEGRAL MEMBRANE EFFLUX PROTEIN-RELATED"/>
    <property type="match status" value="1"/>
</dbReference>
<evidence type="ECO:0000256" key="3">
    <source>
        <dbReference type="ARBA" id="ARBA00022475"/>
    </source>
</evidence>
<evidence type="ECO:0000256" key="1">
    <source>
        <dbReference type="ARBA" id="ARBA00004651"/>
    </source>
</evidence>
<dbReference type="PANTHER" id="PTHR23513:SF6">
    <property type="entry name" value="MAJOR FACILITATOR SUPERFAMILY ASSOCIATED DOMAIN-CONTAINING PROTEIN"/>
    <property type="match status" value="1"/>
</dbReference>
<evidence type="ECO:0000256" key="7">
    <source>
        <dbReference type="SAM" id="Phobius"/>
    </source>
</evidence>
<name>A0ABP7I4X7_9ACTN</name>
<dbReference type="InterPro" id="IPR036259">
    <property type="entry name" value="MFS_trans_sf"/>
</dbReference>
<accession>A0ABP7I4X7</accession>
<keyword evidence="9" id="KW-1185">Reference proteome</keyword>
<protein>
    <submittedName>
        <fullName evidence="8">MFS transporter</fullName>
    </submittedName>
</protein>
<dbReference type="InterPro" id="IPR010290">
    <property type="entry name" value="TM_effector"/>
</dbReference>
<feature type="transmembrane region" description="Helical" evidence="7">
    <location>
        <begin position="50"/>
        <end position="70"/>
    </location>
</feature>
<evidence type="ECO:0000256" key="6">
    <source>
        <dbReference type="ARBA" id="ARBA00023136"/>
    </source>
</evidence>
<feature type="transmembrane region" description="Helical" evidence="7">
    <location>
        <begin position="228"/>
        <end position="250"/>
    </location>
</feature>
<proteinExistence type="predicted"/>
<feature type="transmembrane region" description="Helical" evidence="7">
    <location>
        <begin position="177"/>
        <end position="194"/>
    </location>
</feature>
<dbReference type="Gene3D" id="1.20.1250.20">
    <property type="entry name" value="MFS general substrate transporter like domains"/>
    <property type="match status" value="1"/>
</dbReference>
<keyword evidence="6 7" id="KW-0472">Membrane</keyword>
<feature type="transmembrane region" description="Helical" evidence="7">
    <location>
        <begin position="353"/>
        <end position="374"/>
    </location>
</feature>
<evidence type="ECO:0000256" key="4">
    <source>
        <dbReference type="ARBA" id="ARBA00022692"/>
    </source>
</evidence>
<evidence type="ECO:0000256" key="2">
    <source>
        <dbReference type="ARBA" id="ARBA00022448"/>
    </source>
</evidence>
<evidence type="ECO:0000313" key="9">
    <source>
        <dbReference type="Proteomes" id="UP001501821"/>
    </source>
</evidence>
<evidence type="ECO:0000313" key="8">
    <source>
        <dbReference type="EMBL" id="GAA3806328.1"/>
    </source>
</evidence>
<feature type="transmembrane region" description="Helical" evidence="7">
    <location>
        <begin position="82"/>
        <end position="106"/>
    </location>
</feature>
<dbReference type="CDD" id="cd06173">
    <property type="entry name" value="MFS_MefA_like"/>
    <property type="match status" value="1"/>
</dbReference>
<organism evidence="8 9">
    <name type="scientific">Nocardioides panacisoli</name>
    <dbReference type="NCBI Taxonomy" id="627624"/>
    <lineage>
        <taxon>Bacteria</taxon>
        <taxon>Bacillati</taxon>
        <taxon>Actinomycetota</taxon>
        <taxon>Actinomycetes</taxon>
        <taxon>Propionibacteriales</taxon>
        <taxon>Nocardioidaceae</taxon>
        <taxon>Nocardioides</taxon>
    </lineage>
</organism>
<keyword evidence="2" id="KW-0813">Transport</keyword>
<keyword evidence="4 7" id="KW-0812">Transmembrane</keyword>
<comment type="subcellular location">
    <subcellularLocation>
        <location evidence="1">Cell membrane</location>
        <topology evidence="1">Multi-pass membrane protein</topology>
    </subcellularLocation>
</comment>
<sequence length="422" mass="44332">MSRVVEAVLPARLGPGFRLLMSSSWVSNLGDGIALAAGPLLVASQTRDPFLVSLAVLLQRLPWLLFGLHAGAIADRLDRKRLVVASDLCRVAVLAGLCATIVTGWVDTGVVLVAMFLIGTAEVFADTATGTLLPMLVDKDDIGIAFARLQFGFITVNQIAGAPLGAALFAVGLAVPFGVQIGCVLLAVVLVARIELLAGPVRGEVATHVRRDIVDGVKWLLGHPPIRTLALVIFAFNITWASAWSVLVLYSLDVLHMGPVGYGLLTTAGAVGSLVSTPWYGWLERHVSLATLMRVCLLLEVLMHLGFALTTAPWVALLIMFGFGAYAFVWGTLSQAVRQRAVPTEFQGRVGSVYGVGVFGGMVLGSGLGGLIAATWGVTAPFWVGFVGSGITLALVWRQLAHIAHADATSEPATEPGASQVG</sequence>
<keyword evidence="3" id="KW-1003">Cell membrane</keyword>
<dbReference type="Proteomes" id="UP001501821">
    <property type="component" value="Unassembled WGS sequence"/>
</dbReference>
<feature type="transmembrane region" description="Helical" evidence="7">
    <location>
        <begin position="314"/>
        <end position="333"/>
    </location>
</feature>
<dbReference type="Pfam" id="PF05977">
    <property type="entry name" value="MFS_3"/>
    <property type="match status" value="1"/>
</dbReference>
<reference evidence="9" key="1">
    <citation type="journal article" date="2019" name="Int. J. Syst. Evol. Microbiol.">
        <title>The Global Catalogue of Microorganisms (GCM) 10K type strain sequencing project: providing services to taxonomists for standard genome sequencing and annotation.</title>
        <authorList>
            <consortium name="The Broad Institute Genomics Platform"/>
            <consortium name="The Broad Institute Genome Sequencing Center for Infectious Disease"/>
            <person name="Wu L."/>
            <person name="Ma J."/>
        </authorList>
    </citation>
    <scope>NUCLEOTIDE SEQUENCE [LARGE SCALE GENOMIC DNA]</scope>
    <source>
        <strain evidence="9">JCM 16953</strain>
    </source>
</reference>
<dbReference type="SUPFAM" id="SSF103473">
    <property type="entry name" value="MFS general substrate transporter"/>
    <property type="match status" value="1"/>
</dbReference>
<feature type="transmembrane region" description="Helical" evidence="7">
    <location>
        <begin position="380"/>
        <end position="397"/>
    </location>
</feature>
<dbReference type="RefSeq" id="WP_344772385.1">
    <property type="nucleotide sequence ID" value="NZ_BAABAH010000002.1"/>
</dbReference>